<sequence>MIDTTQICNESTTLFGLLNSIAMFVRESYLRMNKWHENSKYKFISCIGDTRWWAKDRCLTKVFGTYLNPNECLYVEIIQTLNEIYESNGFAQNVRFKAKCFIDGLLKYETVLTAHIFQEIFVYTTPLSLYLQTKGMNVVHVFSMVKTTISTLQSKARDFNHIKDLTRTFIEWANCKMDDIELEYNIEEKFPMKRIKKKRKMPGEIADDEAQTDPMLKFNINVYNVIYDQIITSLKKRFETHSQLYNDLQFLIPEYFTNNLPSTAFEWISKKLRKFDSNISPGSIQSELKDFIEKWPKMKNISSATITINDDDDQENNVEDKNEENNTASSTSLCLKLNENLACKNCIFCCFQVLQKYNLHSNAYRNLYMAYKYVLTLSCSQVRCETTFSKLKYVLNRLRNCLSPSKLETFLIMFVEKDILVNLNNNEIINELSKKNTKMANLLNM</sequence>
<accession>A0A6G0VP28</accession>
<dbReference type="InterPro" id="IPR008906">
    <property type="entry name" value="HATC_C_dom"/>
</dbReference>
<dbReference type="Pfam" id="PF05699">
    <property type="entry name" value="Dimer_Tnp_hAT"/>
    <property type="match status" value="1"/>
</dbReference>
<evidence type="ECO:0000259" key="1">
    <source>
        <dbReference type="Pfam" id="PF05699"/>
    </source>
</evidence>
<evidence type="ECO:0000313" key="3">
    <source>
        <dbReference type="Proteomes" id="UP000478052"/>
    </source>
</evidence>
<organism evidence="2 3">
    <name type="scientific">Aphis craccivora</name>
    <name type="common">Cowpea aphid</name>
    <dbReference type="NCBI Taxonomy" id="307492"/>
    <lineage>
        <taxon>Eukaryota</taxon>
        <taxon>Metazoa</taxon>
        <taxon>Ecdysozoa</taxon>
        <taxon>Arthropoda</taxon>
        <taxon>Hexapoda</taxon>
        <taxon>Insecta</taxon>
        <taxon>Pterygota</taxon>
        <taxon>Neoptera</taxon>
        <taxon>Paraneoptera</taxon>
        <taxon>Hemiptera</taxon>
        <taxon>Sternorrhyncha</taxon>
        <taxon>Aphidomorpha</taxon>
        <taxon>Aphidoidea</taxon>
        <taxon>Aphididae</taxon>
        <taxon>Aphidini</taxon>
        <taxon>Aphis</taxon>
        <taxon>Aphis</taxon>
    </lineage>
</organism>
<dbReference type="EMBL" id="VUJU01013806">
    <property type="protein sequence ID" value="KAF0703628.1"/>
    <property type="molecule type" value="Genomic_DNA"/>
</dbReference>
<keyword evidence="3" id="KW-1185">Reference proteome</keyword>
<name>A0A6G0VP28_APHCR</name>
<dbReference type="PANTHER" id="PTHR46289">
    <property type="entry name" value="52 KDA REPRESSOR OF THE INHIBITOR OF THE PROTEIN KINASE-LIKE PROTEIN-RELATED"/>
    <property type="match status" value="1"/>
</dbReference>
<protein>
    <submittedName>
        <fullName evidence="2">Zinc finger MYM-type protein 1-like</fullName>
    </submittedName>
</protein>
<dbReference type="InterPro" id="IPR052958">
    <property type="entry name" value="IFN-induced_PKR_regulator"/>
</dbReference>
<feature type="domain" description="HAT C-terminal dimerisation" evidence="1">
    <location>
        <begin position="351"/>
        <end position="412"/>
    </location>
</feature>
<dbReference type="GO" id="GO:0046983">
    <property type="term" value="F:protein dimerization activity"/>
    <property type="evidence" value="ECO:0007669"/>
    <property type="project" value="InterPro"/>
</dbReference>
<dbReference type="PANTHER" id="PTHR46289:SF14">
    <property type="entry name" value="DUF4371 DOMAIN-CONTAINING PROTEIN"/>
    <property type="match status" value="1"/>
</dbReference>
<evidence type="ECO:0000313" key="2">
    <source>
        <dbReference type="EMBL" id="KAF0703628.1"/>
    </source>
</evidence>
<gene>
    <name evidence="2" type="ORF">FWK35_00036016</name>
</gene>
<proteinExistence type="predicted"/>
<dbReference type="Proteomes" id="UP000478052">
    <property type="component" value="Unassembled WGS sequence"/>
</dbReference>
<dbReference type="OrthoDB" id="6598850at2759"/>
<comment type="caution">
    <text evidence="2">The sequence shown here is derived from an EMBL/GenBank/DDBJ whole genome shotgun (WGS) entry which is preliminary data.</text>
</comment>
<reference evidence="2 3" key="1">
    <citation type="submission" date="2019-08" db="EMBL/GenBank/DDBJ databases">
        <title>Whole genome of Aphis craccivora.</title>
        <authorList>
            <person name="Voronova N.V."/>
            <person name="Shulinski R.S."/>
            <person name="Bandarenka Y.V."/>
            <person name="Zhorov D.G."/>
            <person name="Warner D."/>
        </authorList>
    </citation>
    <scope>NUCLEOTIDE SEQUENCE [LARGE SCALE GENOMIC DNA]</scope>
    <source>
        <strain evidence="2">180601</strain>
        <tissue evidence="2">Whole Body</tissue>
    </source>
</reference>
<dbReference type="AlphaFoldDB" id="A0A6G0VP28"/>